<accession>A0A225DXE7</accession>
<evidence type="ECO:0000313" key="2">
    <source>
        <dbReference type="Proteomes" id="UP000214646"/>
    </source>
</evidence>
<evidence type="ECO:0000313" key="1">
    <source>
        <dbReference type="EMBL" id="OWK44254.1"/>
    </source>
</evidence>
<proteinExistence type="predicted"/>
<organism evidence="1 2">
    <name type="scientific">Fimbriiglobus ruber</name>
    <dbReference type="NCBI Taxonomy" id="1908690"/>
    <lineage>
        <taxon>Bacteria</taxon>
        <taxon>Pseudomonadati</taxon>
        <taxon>Planctomycetota</taxon>
        <taxon>Planctomycetia</taxon>
        <taxon>Gemmatales</taxon>
        <taxon>Gemmataceae</taxon>
        <taxon>Fimbriiglobus</taxon>
    </lineage>
</organism>
<dbReference type="EMBL" id="NIDE01000003">
    <property type="protein sequence ID" value="OWK44254.1"/>
    <property type="molecule type" value="Genomic_DNA"/>
</dbReference>
<protein>
    <submittedName>
        <fullName evidence="1">Uncharacterized protein</fullName>
    </submittedName>
</protein>
<comment type="caution">
    <text evidence="1">The sequence shown here is derived from an EMBL/GenBank/DDBJ whole genome shotgun (WGS) entry which is preliminary data.</text>
</comment>
<dbReference type="Proteomes" id="UP000214646">
    <property type="component" value="Unassembled WGS sequence"/>
</dbReference>
<reference evidence="2" key="1">
    <citation type="submission" date="2017-06" db="EMBL/GenBank/DDBJ databases">
        <title>Genome analysis of Fimbriiglobus ruber SP5, the first member of the order Planctomycetales with confirmed chitinolytic capability.</title>
        <authorList>
            <person name="Ravin N.V."/>
            <person name="Rakitin A.L."/>
            <person name="Ivanova A.A."/>
            <person name="Beletsky A.V."/>
            <person name="Kulichevskaya I.S."/>
            <person name="Mardanov A.V."/>
            <person name="Dedysh S.N."/>
        </authorList>
    </citation>
    <scope>NUCLEOTIDE SEQUENCE [LARGE SCALE GENOMIC DNA]</scope>
    <source>
        <strain evidence="2">SP5</strain>
    </source>
</reference>
<gene>
    <name evidence="1" type="ORF">FRUB_02186</name>
</gene>
<keyword evidence="2" id="KW-1185">Reference proteome</keyword>
<dbReference type="AlphaFoldDB" id="A0A225DXE7"/>
<name>A0A225DXE7_9BACT</name>
<sequence>MGSMVQFGRVVLRKLKEAEPNAKVVRWYSWLSEYAEALAGWATQHEVTQVALAQVRVEGLFERGEAELDAEWTRRGLAAHPVSLLLRNRLRAYVGCHGRELRAGERLIGSTEILESVFGVLKRLSRDQSQSGLTALSVGLGAMLGQATPEQIQADLDRVPEKNVESWARKTMGKTVQWLRRQFLQPSQTPEPVSG</sequence>